<feature type="chain" id="PRO_5002393383" evidence="1">
    <location>
        <begin position="29"/>
        <end position="314"/>
    </location>
</feature>
<dbReference type="PATRIC" id="fig|999432.5.peg.1480"/>
<dbReference type="HOGENOM" id="CLU_885495_0_0_12"/>
<reference evidence="2" key="1">
    <citation type="submission" date="2012-01" db="EMBL/GenBank/DDBJ databases">
        <title>The Genome Sequence of Treponema denticola H-22.</title>
        <authorList>
            <consortium name="The Broad Institute Genome Sequencing Platform"/>
            <person name="Earl A."/>
            <person name="Ward D."/>
            <person name="Feldgarden M."/>
            <person name="Gevers D."/>
            <person name="Blanton J.M."/>
            <person name="Fenno C.J."/>
            <person name="Baranova O.V."/>
            <person name="Mathney J."/>
            <person name="Dewhirst F.E."/>
            <person name="Izard J."/>
            <person name="Young S.K."/>
            <person name="Zeng Q."/>
            <person name="Gargeya S."/>
            <person name="Fitzgerald M."/>
            <person name="Haas B."/>
            <person name="Abouelleil A."/>
            <person name="Alvarado L."/>
            <person name="Arachchi H.M."/>
            <person name="Berlin A."/>
            <person name="Chapman S.B."/>
            <person name="Gearin G."/>
            <person name="Goldberg J."/>
            <person name="Griggs A."/>
            <person name="Gujja S."/>
            <person name="Hansen M."/>
            <person name="Heiman D."/>
            <person name="Howarth C."/>
            <person name="Larimer J."/>
            <person name="Lui A."/>
            <person name="MacDonald P.J.P."/>
            <person name="McCowen C."/>
            <person name="Montmayeur A."/>
            <person name="Murphy C."/>
            <person name="Neiman D."/>
            <person name="Pearson M."/>
            <person name="Priest M."/>
            <person name="Roberts A."/>
            <person name="Saif S."/>
            <person name="Shea T."/>
            <person name="Sisk P."/>
            <person name="Stolte C."/>
            <person name="Sykes S."/>
            <person name="Wortman J."/>
            <person name="Nusbaum C."/>
            <person name="Birren B."/>
        </authorList>
    </citation>
    <scope>NUCLEOTIDE SEQUENCE [LARGE SCALE GENOMIC DNA]</scope>
    <source>
        <strain evidence="2">H-22</strain>
    </source>
</reference>
<accession>A0A0E2E3I2</accession>
<dbReference type="RefSeq" id="WP_002684536.1">
    <property type="nucleotide sequence ID" value="NZ_CM001795.1"/>
</dbReference>
<organism evidence="2">
    <name type="scientific">Treponema denticola H-22</name>
    <dbReference type="NCBI Taxonomy" id="999432"/>
    <lineage>
        <taxon>Bacteria</taxon>
        <taxon>Pseudomonadati</taxon>
        <taxon>Spirochaetota</taxon>
        <taxon>Spirochaetia</taxon>
        <taxon>Spirochaetales</taxon>
        <taxon>Treponemataceae</taxon>
        <taxon>Treponema</taxon>
    </lineage>
</organism>
<evidence type="ECO:0000256" key="1">
    <source>
        <dbReference type="SAM" id="SignalP"/>
    </source>
</evidence>
<gene>
    <name evidence="2" type="ORF">HMPREF9726_01426</name>
</gene>
<name>A0A0E2E3I2_TREDN</name>
<dbReference type="EMBL" id="AGDV01000012">
    <property type="protein sequence ID" value="EMB33065.1"/>
    <property type="molecule type" value="Genomic_DNA"/>
</dbReference>
<dbReference type="AlphaFoldDB" id="A0A0E2E3I2"/>
<dbReference type="Proteomes" id="UP000011705">
    <property type="component" value="Chromosome"/>
</dbReference>
<proteinExistence type="predicted"/>
<evidence type="ECO:0000313" key="2">
    <source>
        <dbReference type="EMBL" id="EMB33065.1"/>
    </source>
</evidence>
<keyword evidence="1" id="KW-0732">Signal</keyword>
<feature type="signal peptide" evidence="1">
    <location>
        <begin position="1"/>
        <end position="28"/>
    </location>
</feature>
<sequence length="314" mass="34859">MQKLYSKIFIAILCTALVLGCKSTPKQASDAPSGPGQISINSVTWMIERLDTSIWNGTLKGNGEMFISFFINYEGSFNTNYVQKLLVESPVDMWILNSSQLEKITEIDDKAKIASVKRLQCGEGSGSVALGKWKFTLTDRNGNKYEQVLDITGFEKKAQDKTGEAKAEEGNLTSAETAPANIKMIVPQSSSKNEIAALSVPVIKSVSKDSDSIEIFFSVNDERVKNGYFWFDVPGEKYYKDSGSMIDASGKPVNGCRAFSKDGKECRYILRKDDSNSDWFNKITACFFVVSDTNRVSSPWEERNRTVSAKAEVK</sequence>
<dbReference type="PROSITE" id="PS51257">
    <property type="entry name" value="PROKAR_LIPOPROTEIN"/>
    <property type="match status" value="1"/>
</dbReference>
<comment type="caution">
    <text evidence="2">The sequence shown here is derived from an EMBL/GenBank/DDBJ whole genome shotgun (WGS) entry which is preliminary data.</text>
</comment>
<protein>
    <submittedName>
        <fullName evidence="2">Uncharacterized protein</fullName>
    </submittedName>
</protein>